<organism evidence="1">
    <name type="scientific">viral metagenome</name>
    <dbReference type="NCBI Taxonomy" id="1070528"/>
    <lineage>
        <taxon>unclassified sequences</taxon>
        <taxon>metagenomes</taxon>
        <taxon>organismal metagenomes</taxon>
    </lineage>
</organism>
<protein>
    <submittedName>
        <fullName evidence="1">Uncharacterized protein</fullName>
    </submittedName>
</protein>
<accession>A0A6C0LZN5</accession>
<dbReference type="AlphaFoldDB" id="A0A6C0LZN5"/>
<sequence>MRPKLRVRQFKRAVMQQMPRMLPGSPPDRRVLPRMLRNHSRNDHKEVANDANTRVAANKISLFSSMYLSL</sequence>
<reference evidence="1" key="1">
    <citation type="journal article" date="2020" name="Nature">
        <title>Giant virus diversity and host interactions through global metagenomics.</title>
        <authorList>
            <person name="Schulz F."/>
            <person name="Roux S."/>
            <person name="Paez-Espino D."/>
            <person name="Jungbluth S."/>
            <person name="Walsh D.A."/>
            <person name="Denef V.J."/>
            <person name="McMahon K.D."/>
            <person name="Konstantinidis K.T."/>
            <person name="Eloe-Fadrosh E.A."/>
            <person name="Kyrpides N.C."/>
            <person name="Woyke T."/>
        </authorList>
    </citation>
    <scope>NUCLEOTIDE SEQUENCE</scope>
    <source>
        <strain evidence="1">GVMAG-S-1035124-57</strain>
    </source>
</reference>
<name>A0A6C0LZN5_9ZZZZ</name>
<dbReference type="EMBL" id="MN740634">
    <property type="protein sequence ID" value="QHU36296.1"/>
    <property type="molecule type" value="Genomic_DNA"/>
</dbReference>
<proteinExistence type="predicted"/>
<evidence type="ECO:0000313" key="1">
    <source>
        <dbReference type="EMBL" id="QHU36296.1"/>
    </source>
</evidence>